<evidence type="ECO:0000256" key="6">
    <source>
        <dbReference type="ARBA" id="ARBA00022842"/>
    </source>
</evidence>
<keyword evidence="2 8" id="KW-0540">Nuclease</keyword>
<comment type="function">
    <text evidence="8">CRISPR (clustered regularly interspaced short palindromic repeat), is an adaptive immune system that provides protection against mobile genetic elements (viruses, transposable elements and conjugative plasmids). CRISPR clusters contain sequences complementary to antecedent mobile elements and target invading nucleic acids. CRISPR clusters are transcribed and processed into CRISPR RNA (crRNA). Functions as a ssRNA-specific endoribonuclease. Involved in the integration of spacer DNA into the CRISPR cassette.</text>
</comment>
<evidence type="ECO:0000256" key="1">
    <source>
        <dbReference type="ARBA" id="ARBA00001946"/>
    </source>
</evidence>
<evidence type="ECO:0000256" key="2">
    <source>
        <dbReference type="ARBA" id="ARBA00022722"/>
    </source>
</evidence>
<dbReference type="EMBL" id="JBHSWV010000120">
    <property type="protein sequence ID" value="MFC6764984.1"/>
    <property type="molecule type" value="Genomic_DNA"/>
</dbReference>
<gene>
    <name evidence="8 9" type="primary">cas2</name>
    <name evidence="9" type="ORF">ACFQE6_08160</name>
</gene>
<evidence type="ECO:0000256" key="4">
    <source>
        <dbReference type="ARBA" id="ARBA00022759"/>
    </source>
</evidence>
<accession>A0ABD5SKA2</accession>
<dbReference type="CDD" id="cd09725">
    <property type="entry name" value="Cas2_I_II_III"/>
    <property type="match status" value="1"/>
</dbReference>
<dbReference type="Pfam" id="PF09827">
    <property type="entry name" value="CRISPR_Cas2"/>
    <property type="match status" value="1"/>
</dbReference>
<dbReference type="SUPFAM" id="SSF143430">
    <property type="entry name" value="TTP0101/SSO1404-like"/>
    <property type="match status" value="1"/>
</dbReference>
<dbReference type="NCBIfam" id="TIGR01573">
    <property type="entry name" value="cas2"/>
    <property type="match status" value="1"/>
</dbReference>
<evidence type="ECO:0000256" key="8">
    <source>
        <dbReference type="HAMAP-Rule" id="MF_01471"/>
    </source>
</evidence>
<comment type="caution">
    <text evidence="9">The sequence shown here is derived from an EMBL/GenBank/DDBJ whole genome shotgun (WGS) entry which is preliminary data.</text>
</comment>
<keyword evidence="6 8" id="KW-0460">Magnesium</keyword>
<proteinExistence type="inferred from homology"/>
<dbReference type="InterPro" id="IPR021127">
    <property type="entry name" value="CRISPR_associated_Cas2"/>
</dbReference>
<keyword evidence="3 8" id="KW-0479">Metal-binding</keyword>
<dbReference type="GO" id="GO:0016787">
    <property type="term" value="F:hydrolase activity"/>
    <property type="evidence" value="ECO:0007669"/>
    <property type="project" value="UniProtKB-KW"/>
</dbReference>
<dbReference type="HAMAP" id="MF_01471">
    <property type="entry name" value="Cas2"/>
    <property type="match status" value="1"/>
</dbReference>
<sequence>MHVIVVYDVPAERTHIFRKLLRRRLEHLQHSVFFRELTDGQVIAMKNEIEDGLERRTRLLSSNRQARQHLILPRLV</sequence>
<dbReference type="Gene3D" id="3.30.70.240">
    <property type="match status" value="1"/>
</dbReference>
<dbReference type="GO" id="GO:0046872">
    <property type="term" value="F:metal ion binding"/>
    <property type="evidence" value="ECO:0007669"/>
    <property type="project" value="UniProtKB-UniRule"/>
</dbReference>
<dbReference type="GO" id="GO:0043571">
    <property type="term" value="P:maintenance of CRISPR repeat elements"/>
    <property type="evidence" value="ECO:0007669"/>
    <property type="project" value="UniProtKB-UniRule"/>
</dbReference>
<evidence type="ECO:0000256" key="5">
    <source>
        <dbReference type="ARBA" id="ARBA00022801"/>
    </source>
</evidence>
<dbReference type="AlphaFoldDB" id="A0ABD5SKA2"/>
<dbReference type="InterPro" id="IPR019199">
    <property type="entry name" value="Virulence_VapD/CRISPR_Cas2"/>
</dbReference>
<evidence type="ECO:0000256" key="3">
    <source>
        <dbReference type="ARBA" id="ARBA00022723"/>
    </source>
</evidence>
<dbReference type="Proteomes" id="UP001596383">
    <property type="component" value="Unassembled WGS sequence"/>
</dbReference>
<comment type="similarity">
    <text evidence="8">Belongs to the CRISPR-associated endoribonuclease Cas2 protein family.</text>
</comment>
<comment type="subunit">
    <text evidence="8">Homodimer, forms a heterotetramer with a Cas1 homodimer.</text>
</comment>
<evidence type="ECO:0000256" key="7">
    <source>
        <dbReference type="ARBA" id="ARBA00023118"/>
    </source>
</evidence>
<dbReference type="GO" id="GO:0051607">
    <property type="term" value="P:defense response to virus"/>
    <property type="evidence" value="ECO:0007669"/>
    <property type="project" value="UniProtKB-UniRule"/>
</dbReference>
<dbReference type="RefSeq" id="WP_273738032.1">
    <property type="nucleotide sequence ID" value="NZ_JAQIVI010000120.1"/>
</dbReference>
<reference evidence="9 10" key="1">
    <citation type="journal article" date="2019" name="Int. J. Syst. Evol. Microbiol.">
        <title>The Global Catalogue of Microorganisms (GCM) 10K type strain sequencing project: providing services to taxonomists for standard genome sequencing and annotation.</title>
        <authorList>
            <consortium name="The Broad Institute Genomics Platform"/>
            <consortium name="The Broad Institute Genome Sequencing Center for Infectious Disease"/>
            <person name="Wu L."/>
            <person name="Ma J."/>
        </authorList>
    </citation>
    <scope>NUCLEOTIDE SEQUENCE [LARGE SCALE GENOMIC DNA]</scope>
    <source>
        <strain evidence="9 10">LMG 29247</strain>
    </source>
</reference>
<name>A0ABD5SKA2_9EURY</name>
<keyword evidence="10" id="KW-1185">Reference proteome</keyword>
<organism evidence="9 10">
    <name type="scientific">Natrinema soli</name>
    <dbReference type="NCBI Taxonomy" id="1930624"/>
    <lineage>
        <taxon>Archaea</taxon>
        <taxon>Methanobacteriati</taxon>
        <taxon>Methanobacteriota</taxon>
        <taxon>Stenosarchaea group</taxon>
        <taxon>Halobacteria</taxon>
        <taxon>Halobacteriales</taxon>
        <taxon>Natrialbaceae</taxon>
        <taxon>Natrinema</taxon>
    </lineage>
</organism>
<keyword evidence="4 8" id="KW-0255">Endonuclease</keyword>
<keyword evidence="7 8" id="KW-0051">Antiviral defense</keyword>
<feature type="binding site" evidence="8">
    <location>
        <position position="8"/>
    </location>
    <ligand>
        <name>Mg(2+)</name>
        <dbReference type="ChEBI" id="CHEBI:18420"/>
        <note>catalytic</note>
    </ligand>
</feature>
<evidence type="ECO:0000313" key="10">
    <source>
        <dbReference type="Proteomes" id="UP001596383"/>
    </source>
</evidence>
<dbReference type="GO" id="GO:0004519">
    <property type="term" value="F:endonuclease activity"/>
    <property type="evidence" value="ECO:0007669"/>
    <property type="project" value="UniProtKB-UniRule"/>
</dbReference>
<protein>
    <recommendedName>
        <fullName evidence="8">CRISPR-associated endoribonuclease Cas2</fullName>
        <ecNumber evidence="8">3.1.-.-</ecNumber>
    </recommendedName>
</protein>
<keyword evidence="5 8" id="KW-0378">Hydrolase</keyword>
<dbReference type="EC" id="3.1.-.-" evidence="8"/>
<comment type="cofactor">
    <cofactor evidence="1 8">
        <name>Mg(2+)</name>
        <dbReference type="ChEBI" id="CHEBI:18420"/>
    </cofactor>
</comment>
<evidence type="ECO:0000313" key="9">
    <source>
        <dbReference type="EMBL" id="MFC6764984.1"/>
    </source>
</evidence>